<dbReference type="EMBL" id="LMVH01000001">
    <property type="protein sequence ID" value="KUL98897.1"/>
    <property type="molecule type" value="Genomic_DNA"/>
</dbReference>
<dbReference type="PATRIC" id="fig|76856.3.peg.737"/>
<sequence>MLDIMDKFNRKKNVELLSKLKEKDIIDVKSDSKLVNDDSLSKKGWMKEEKPWIKYPGNSQTKILIAIGIKNISATQLKELTKLGATIENGEKLIFDVDQSEKVQKILGEAFNLEDLSNSIKKKK</sequence>
<protein>
    <submittedName>
        <fullName evidence="1">Uncharacterized protein</fullName>
    </submittedName>
</protein>
<organism evidence="1 2">
    <name type="scientific">Fusobacterium nucleatum subsp. nucleatum</name>
    <dbReference type="NCBI Taxonomy" id="76856"/>
    <lineage>
        <taxon>Bacteria</taxon>
        <taxon>Fusobacteriati</taxon>
        <taxon>Fusobacteriota</taxon>
        <taxon>Fusobacteriia</taxon>
        <taxon>Fusobacteriales</taxon>
        <taxon>Fusobacteriaceae</taxon>
        <taxon>Fusobacterium</taxon>
    </lineage>
</organism>
<dbReference type="RefSeq" id="WP_059222668.1">
    <property type="nucleotide sequence ID" value="NZ_CP056014.1"/>
</dbReference>
<evidence type="ECO:0000313" key="2">
    <source>
        <dbReference type="Proteomes" id="UP000054800"/>
    </source>
</evidence>
<name>A0A0M4SST7_FUSNC</name>
<proteinExistence type="predicted"/>
<dbReference type="AlphaFoldDB" id="A0A0M4SST7"/>
<gene>
    <name evidence="1" type="ORF">RO03_05025</name>
</gene>
<reference evidence="1 2" key="1">
    <citation type="submission" date="2015-10" db="EMBL/GenBank/DDBJ databases">
        <authorList>
            <person name="Gilbert D.G."/>
        </authorList>
    </citation>
    <scope>NUCLEOTIDE SEQUENCE [LARGE SCALE GENOMIC DNA]</scope>
    <source>
        <strain evidence="1 2">ChDC F311</strain>
    </source>
</reference>
<accession>A0A0M4SST7</accession>
<comment type="caution">
    <text evidence="1">The sequence shown here is derived from an EMBL/GenBank/DDBJ whole genome shotgun (WGS) entry which is preliminary data.</text>
</comment>
<dbReference type="Proteomes" id="UP000054800">
    <property type="component" value="Unassembled WGS sequence"/>
</dbReference>
<evidence type="ECO:0000313" key="1">
    <source>
        <dbReference type="EMBL" id="KUL98897.1"/>
    </source>
</evidence>